<evidence type="ECO:0000313" key="2">
    <source>
        <dbReference type="EMBL" id="NYF80183.1"/>
    </source>
</evidence>
<dbReference type="RefSeq" id="WP_179491395.1">
    <property type="nucleotide sequence ID" value="NZ_JACCCW010000002.1"/>
</dbReference>
<organism evidence="2 3">
    <name type="scientific">Granulicella arctica</name>
    <dbReference type="NCBI Taxonomy" id="940613"/>
    <lineage>
        <taxon>Bacteria</taxon>
        <taxon>Pseudomonadati</taxon>
        <taxon>Acidobacteriota</taxon>
        <taxon>Terriglobia</taxon>
        <taxon>Terriglobales</taxon>
        <taxon>Acidobacteriaceae</taxon>
        <taxon>Granulicella</taxon>
    </lineage>
</organism>
<reference evidence="2 3" key="1">
    <citation type="submission" date="2020-07" db="EMBL/GenBank/DDBJ databases">
        <title>Genomic Encyclopedia of Type Strains, Phase IV (KMG-V): Genome sequencing to study the core and pangenomes of soil and plant-associated prokaryotes.</title>
        <authorList>
            <person name="Whitman W."/>
        </authorList>
    </citation>
    <scope>NUCLEOTIDE SEQUENCE [LARGE SCALE GENOMIC DNA]</scope>
    <source>
        <strain evidence="2 3">X4EP2</strain>
    </source>
</reference>
<sequence>MAEKTPKRITSEKPISLHPLKLDKALSALLKVKPEPKAEKPKKAVQKMDKKGANHANGK</sequence>
<name>A0A7Y9PHU6_9BACT</name>
<keyword evidence="3" id="KW-1185">Reference proteome</keyword>
<dbReference type="AlphaFoldDB" id="A0A7Y9PHU6"/>
<feature type="compositionally biased region" description="Basic and acidic residues" evidence="1">
    <location>
        <begin position="32"/>
        <end position="52"/>
    </location>
</feature>
<evidence type="ECO:0000313" key="3">
    <source>
        <dbReference type="Proteomes" id="UP000589520"/>
    </source>
</evidence>
<proteinExistence type="predicted"/>
<evidence type="ECO:0000256" key="1">
    <source>
        <dbReference type="SAM" id="MobiDB-lite"/>
    </source>
</evidence>
<accession>A0A7Y9PHU6</accession>
<protein>
    <submittedName>
        <fullName evidence="2">Uncharacterized protein</fullName>
    </submittedName>
</protein>
<gene>
    <name evidence="2" type="ORF">HDF17_002503</name>
</gene>
<dbReference type="EMBL" id="JACCCW010000002">
    <property type="protein sequence ID" value="NYF80183.1"/>
    <property type="molecule type" value="Genomic_DNA"/>
</dbReference>
<comment type="caution">
    <text evidence="2">The sequence shown here is derived from an EMBL/GenBank/DDBJ whole genome shotgun (WGS) entry which is preliminary data.</text>
</comment>
<feature type="region of interest" description="Disordered" evidence="1">
    <location>
        <begin position="31"/>
        <end position="59"/>
    </location>
</feature>
<dbReference type="Proteomes" id="UP000589520">
    <property type="component" value="Unassembled WGS sequence"/>
</dbReference>